<dbReference type="NCBIfam" id="NF004761">
    <property type="entry name" value="PRK06092.1"/>
    <property type="match status" value="1"/>
</dbReference>
<evidence type="ECO:0000313" key="13">
    <source>
        <dbReference type="Proteomes" id="UP000248395"/>
    </source>
</evidence>
<dbReference type="NCBIfam" id="TIGR03461">
    <property type="entry name" value="pabC_Proteo"/>
    <property type="match status" value="1"/>
</dbReference>
<dbReference type="InterPro" id="IPR036038">
    <property type="entry name" value="Aminotransferase-like"/>
</dbReference>
<keyword evidence="4 11" id="KW-0663">Pyridoxal phosphate</keyword>
<evidence type="ECO:0000256" key="7">
    <source>
        <dbReference type="ARBA" id="ARBA00035633"/>
    </source>
</evidence>
<dbReference type="InterPro" id="IPR018300">
    <property type="entry name" value="Aminotrans_IV_CS"/>
</dbReference>
<evidence type="ECO:0000256" key="11">
    <source>
        <dbReference type="RuleBase" id="RU004516"/>
    </source>
</evidence>
<dbReference type="AlphaFoldDB" id="A0A318IY35"/>
<evidence type="ECO:0000256" key="2">
    <source>
        <dbReference type="ARBA" id="ARBA00009320"/>
    </source>
</evidence>
<comment type="caution">
    <text evidence="12">The sequence shown here is derived from an EMBL/GenBank/DDBJ whole genome shotgun (WGS) entry which is preliminary data.</text>
</comment>
<proteinExistence type="inferred from homology"/>
<dbReference type="GO" id="GO:0008153">
    <property type="term" value="P:4-aminobenzoate biosynthetic process"/>
    <property type="evidence" value="ECO:0007669"/>
    <property type="project" value="TreeGrafter"/>
</dbReference>
<evidence type="ECO:0000256" key="8">
    <source>
        <dbReference type="ARBA" id="ARBA00035676"/>
    </source>
</evidence>
<sequence length="271" mass="29888">MAMLINGQPGEQITALDRGLAYGDGIYRTIEIRHGQPRLWAWQYRRLAADASRLRLPVPDAALLLDEIGQLADGVVQGVAKVVLTRGVGARGYAMPADCQPTRMVSVSAWAGYPPERARDGVNVRWCDTRLSCQPLLAGIKHLNRLENVLARSEWSDPDMHEGLLLDQRGLLIEATMSNVYLVQGQRILTPRLDQNGVQGMLRDWLFAQAPQLGYQLEEADLGPAQLWQAEQVFLSNSLIGLWPVATLAGQALPQGHPCCLQLQALLAQQD</sequence>
<dbReference type="FunFam" id="3.20.10.10:FF:000002">
    <property type="entry name" value="D-alanine aminotransferase"/>
    <property type="match status" value="1"/>
</dbReference>
<dbReference type="EC" id="4.1.3.38" evidence="8"/>
<evidence type="ECO:0000256" key="4">
    <source>
        <dbReference type="ARBA" id="ARBA00022898"/>
    </source>
</evidence>
<comment type="similarity">
    <text evidence="2 10">Belongs to the class-IV pyridoxal-phosphate-dependent aminotransferase family.</text>
</comment>
<dbReference type="InterPro" id="IPR050571">
    <property type="entry name" value="Class-IV_PLP-Dep_Aminotrnsfr"/>
</dbReference>
<dbReference type="PROSITE" id="PS00770">
    <property type="entry name" value="AA_TRANSFER_CLASS_4"/>
    <property type="match status" value="1"/>
</dbReference>
<dbReference type="EMBL" id="QJKC01000027">
    <property type="protein sequence ID" value="PXX40114.1"/>
    <property type="molecule type" value="Genomic_DNA"/>
</dbReference>
<dbReference type="GO" id="GO:0008696">
    <property type="term" value="F:4-amino-4-deoxychorismate lyase activity"/>
    <property type="evidence" value="ECO:0007669"/>
    <property type="project" value="UniProtKB-EC"/>
</dbReference>
<dbReference type="Proteomes" id="UP000248395">
    <property type="component" value="Unassembled WGS sequence"/>
</dbReference>
<name>A0A318IY35_9NEIS</name>
<evidence type="ECO:0000256" key="1">
    <source>
        <dbReference type="ARBA" id="ARBA00001933"/>
    </source>
</evidence>
<gene>
    <name evidence="12" type="ORF">DFR38_12728</name>
</gene>
<dbReference type="InterPro" id="IPR017824">
    <property type="entry name" value="Aminodeoxychorismate_lyase_IV"/>
</dbReference>
<dbReference type="InterPro" id="IPR001544">
    <property type="entry name" value="Aminotrans_IV"/>
</dbReference>
<evidence type="ECO:0000256" key="5">
    <source>
        <dbReference type="ARBA" id="ARBA00022909"/>
    </source>
</evidence>
<dbReference type="RefSeq" id="WP_110313799.1">
    <property type="nucleotide sequence ID" value="NZ_QJKC01000027.1"/>
</dbReference>
<dbReference type="GO" id="GO:0046656">
    <property type="term" value="P:folic acid biosynthetic process"/>
    <property type="evidence" value="ECO:0007669"/>
    <property type="project" value="UniProtKB-KW"/>
</dbReference>
<dbReference type="GO" id="GO:0030170">
    <property type="term" value="F:pyridoxal phosphate binding"/>
    <property type="evidence" value="ECO:0007669"/>
    <property type="project" value="InterPro"/>
</dbReference>
<dbReference type="InterPro" id="IPR043132">
    <property type="entry name" value="BCAT-like_C"/>
</dbReference>
<organism evidence="12 13">
    <name type="scientific">Aquitalea magnusonii</name>
    <dbReference type="NCBI Taxonomy" id="332411"/>
    <lineage>
        <taxon>Bacteria</taxon>
        <taxon>Pseudomonadati</taxon>
        <taxon>Pseudomonadota</taxon>
        <taxon>Betaproteobacteria</taxon>
        <taxon>Neisseriales</taxon>
        <taxon>Chromobacteriaceae</taxon>
        <taxon>Aquitalea</taxon>
    </lineage>
</organism>
<dbReference type="InterPro" id="IPR043131">
    <property type="entry name" value="BCAT-like_N"/>
</dbReference>
<keyword evidence="13" id="KW-1185">Reference proteome</keyword>
<comment type="cofactor">
    <cofactor evidence="1 11">
        <name>pyridoxal 5'-phosphate</name>
        <dbReference type="ChEBI" id="CHEBI:597326"/>
    </cofactor>
</comment>
<dbReference type="SUPFAM" id="SSF56752">
    <property type="entry name" value="D-aminoacid aminotransferase-like PLP-dependent enzymes"/>
    <property type="match status" value="1"/>
</dbReference>
<keyword evidence="5" id="KW-0289">Folate biosynthesis</keyword>
<dbReference type="PANTHER" id="PTHR42743">
    <property type="entry name" value="AMINO-ACID AMINOTRANSFERASE"/>
    <property type="match status" value="1"/>
</dbReference>
<reference evidence="12 13" key="1">
    <citation type="submission" date="2018-05" db="EMBL/GenBank/DDBJ databases">
        <title>Genomic Encyclopedia of Type Strains, Phase IV (KMG-IV): sequencing the most valuable type-strain genomes for metagenomic binning, comparative biology and taxonomic classification.</title>
        <authorList>
            <person name="Goeker M."/>
        </authorList>
    </citation>
    <scope>NUCLEOTIDE SEQUENCE [LARGE SCALE GENOMIC DNA]</scope>
    <source>
        <strain evidence="12 13">DSM 25134</strain>
    </source>
</reference>
<evidence type="ECO:0000256" key="6">
    <source>
        <dbReference type="ARBA" id="ARBA00023239"/>
    </source>
</evidence>
<keyword evidence="6 12" id="KW-0456">Lyase</keyword>
<evidence type="ECO:0000256" key="10">
    <source>
        <dbReference type="RuleBase" id="RU004106"/>
    </source>
</evidence>
<dbReference type="GO" id="GO:0005829">
    <property type="term" value="C:cytosol"/>
    <property type="evidence" value="ECO:0007669"/>
    <property type="project" value="TreeGrafter"/>
</dbReference>
<comment type="subunit">
    <text evidence="3">Homodimer.</text>
</comment>
<evidence type="ECO:0000256" key="9">
    <source>
        <dbReference type="ARBA" id="ARBA00049529"/>
    </source>
</evidence>
<comment type="catalytic activity">
    <reaction evidence="9">
        <text>4-amino-4-deoxychorismate = 4-aminobenzoate + pyruvate + H(+)</text>
        <dbReference type="Rhea" id="RHEA:16201"/>
        <dbReference type="ChEBI" id="CHEBI:15361"/>
        <dbReference type="ChEBI" id="CHEBI:15378"/>
        <dbReference type="ChEBI" id="CHEBI:17836"/>
        <dbReference type="ChEBI" id="CHEBI:58406"/>
        <dbReference type="EC" id="4.1.3.38"/>
    </reaction>
</comment>
<dbReference type="Pfam" id="PF01063">
    <property type="entry name" value="Aminotran_4"/>
    <property type="match status" value="1"/>
</dbReference>
<dbReference type="Gene3D" id="3.30.470.10">
    <property type="match status" value="1"/>
</dbReference>
<comment type="pathway">
    <text evidence="7">Cofactor biosynthesis; tetrahydrofolate biosynthesis; 4-aminobenzoate from chorismate: step 2/2.</text>
</comment>
<evidence type="ECO:0000256" key="3">
    <source>
        <dbReference type="ARBA" id="ARBA00011738"/>
    </source>
</evidence>
<dbReference type="OrthoDB" id="9805628at2"/>
<protein>
    <recommendedName>
        <fullName evidence="8">aminodeoxychorismate lyase</fullName>
        <ecNumber evidence="8">4.1.3.38</ecNumber>
    </recommendedName>
</protein>
<accession>A0A318IY35</accession>
<dbReference type="PANTHER" id="PTHR42743:SF2">
    <property type="entry name" value="AMINODEOXYCHORISMATE LYASE"/>
    <property type="match status" value="1"/>
</dbReference>
<dbReference type="Gene3D" id="3.20.10.10">
    <property type="entry name" value="D-amino Acid Aminotransferase, subunit A, domain 2"/>
    <property type="match status" value="1"/>
</dbReference>
<evidence type="ECO:0000313" key="12">
    <source>
        <dbReference type="EMBL" id="PXX40114.1"/>
    </source>
</evidence>